<proteinExistence type="inferred from homology"/>
<dbReference type="PANTHER" id="PTHR42673:SF4">
    <property type="entry name" value="MALEYLACETOACETATE ISOMERASE"/>
    <property type="match status" value="1"/>
</dbReference>
<evidence type="ECO:0000313" key="4">
    <source>
        <dbReference type="EMBL" id="KAK4502717.1"/>
    </source>
</evidence>
<dbReference type="InterPro" id="IPR036282">
    <property type="entry name" value="Glutathione-S-Trfase_C_sf"/>
</dbReference>
<dbReference type="InterPro" id="IPR034330">
    <property type="entry name" value="GST_Zeta_C"/>
</dbReference>
<name>A0ABR0EMK8_ZASCE</name>
<dbReference type="InterPro" id="IPR004045">
    <property type="entry name" value="Glutathione_S-Trfase_N"/>
</dbReference>
<dbReference type="SFLD" id="SFLDG00358">
    <property type="entry name" value="Main_(cytGST)"/>
    <property type="match status" value="1"/>
</dbReference>
<dbReference type="PROSITE" id="PS50404">
    <property type="entry name" value="GST_NTER"/>
    <property type="match status" value="1"/>
</dbReference>
<evidence type="ECO:0000259" key="2">
    <source>
        <dbReference type="PROSITE" id="PS50404"/>
    </source>
</evidence>
<organism evidence="4 5">
    <name type="scientific">Zasmidium cellare</name>
    <name type="common">Wine cellar mold</name>
    <name type="synonym">Racodium cellare</name>
    <dbReference type="NCBI Taxonomy" id="395010"/>
    <lineage>
        <taxon>Eukaryota</taxon>
        <taxon>Fungi</taxon>
        <taxon>Dikarya</taxon>
        <taxon>Ascomycota</taxon>
        <taxon>Pezizomycotina</taxon>
        <taxon>Dothideomycetes</taxon>
        <taxon>Dothideomycetidae</taxon>
        <taxon>Mycosphaerellales</taxon>
        <taxon>Mycosphaerellaceae</taxon>
        <taxon>Zasmidium</taxon>
    </lineage>
</organism>
<dbReference type="SUPFAM" id="SSF52833">
    <property type="entry name" value="Thioredoxin-like"/>
    <property type="match status" value="1"/>
</dbReference>
<dbReference type="NCBIfam" id="TIGR01262">
    <property type="entry name" value="maiA"/>
    <property type="match status" value="1"/>
</dbReference>
<evidence type="ECO:0000259" key="3">
    <source>
        <dbReference type="PROSITE" id="PS50405"/>
    </source>
</evidence>
<comment type="similarity">
    <text evidence="1">Belongs to the GST superfamily. Zeta family.</text>
</comment>
<comment type="caution">
    <text evidence="4">The sequence shown here is derived from an EMBL/GenBank/DDBJ whole genome shotgun (WGS) entry which is preliminary data.</text>
</comment>
<dbReference type="Gene3D" id="1.20.1050.10">
    <property type="match status" value="1"/>
</dbReference>
<keyword evidence="5" id="KW-1185">Reference proteome</keyword>
<dbReference type="Pfam" id="PF13409">
    <property type="entry name" value="GST_N_2"/>
    <property type="match status" value="1"/>
</dbReference>
<evidence type="ECO:0008006" key="6">
    <source>
        <dbReference type="Google" id="ProtNLM"/>
    </source>
</evidence>
<dbReference type="InterPro" id="IPR036249">
    <property type="entry name" value="Thioredoxin-like_sf"/>
</dbReference>
<dbReference type="InterPro" id="IPR005955">
    <property type="entry name" value="GST_Zeta"/>
</dbReference>
<sequence length="234" mass="26497">MGPQTISNPFDGELVLYTYFRSSCSCRVRTACQLKGIPLTYRFVNLLKGEQQAQSYLDEVNPNGLVPTLVIKDASGDTMTTISQSVAILEFLEDIFPSKRSLLPPDPLQRARVRELVNIIACDMQPPTNLRILKRVNGLGVSNQEWFREFMERPLAAYEKILGETTGKFSVGDEVSLADVCLAPAIENALRWDVDMARFPRVMKVFKTIKELPEFKAADWRHQEDTPENLRGKD</sequence>
<dbReference type="Proteomes" id="UP001305779">
    <property type="component" value="Unassembled WGS sequence"/>
</dbReference>
<evidence type="ECO:0000256" key="1">
    <source>
        <dbReference type="ARBA" id="ARBA00010007"/>
    </source>
</evidence>
<dbReference type="PANTHER" id="PTHR42673">
    <property type="entry name" value="MALEYLACETOACETATE ISOMERASE"/>
    <property type="match status" value="1"/>
</dbReference>
<protein>
    <recommendedName>
        <fullName evidence="6">Maleylacetoacetate isomerase</fullName>
    </recommendedName>
</protein>
<dbReference type="Gene3D" id="3.40.30.10">
    <property type="entry name" value="Glutaredoxin"/>
    <property type="match status" value="1"/>
</dbReference>
<dbReference type="InterPro" id="IPR004046">
    <property type="entry name" value="GST_C"/>
</dbReference>
<evidence type="ECO:0000313" key="5">
    <source>
        <dbReference type="Proteomes" id="UP001305779"/>
    </source>
</evidence>
<dbReference type="EMBL" id="JAXOVC010000004">
    <property type="protein sequence ID" value="KAK4502717.1"/>
    <property type="molecule type" value="Genomic_DNA"/>
</dbReference>
<dbReference type="CDD" id="cd03191">
    <property type="entry name" value="GST_C_Zeta"/>
    <property type="match status" value="1"/>
</dbReference>
<dbReference type="SUPFAM" id="SSF47616">
    <property type="entry name" value="GST C-terminal domain-like"/>
    <property type="match status" value="1"/>
</dbReference>
<dbReference type="PROSITE" id="PS50405">
    <property type="entry name" value="GST_CTER"/>
    <property type="match status" value="1"/>
</dbReference>
<gene>
    <name evidence="4" type="ORF">PRZ48_006143</name>
</gene>
<feature type="domain" description="GST N-terminal" evidence="2">
    <location>
        <begin position="12"/>
        <end position="100"/>
    </location>
</feature>
<dbReference type="Pfam" id="PF14497">
    <property type="entry name" value="GST_C_3"/>
    <property type="match status" value="1"/>
</dbReference>
<dbReference type="InterPro" id="IPR040079">
    <property type="entry name" value="Glutathione_S-Trfase"/>
</dbReference>
<dbReference type="SFLD" id="SFLDS00019">
    <property type="entry name" value="Glutathione_Transferase_(cytos"/>
    <property type="match status" value="1"/>
</dbReference>
<accession>A0ABR0EMK8</accession>
<feature type="domain" description="GST C-terminal" evidence="3">
    <location>
        <begin position="106"/>
        <end position="228"/>
    </location>
</feature>
<dbReference type="InterPro" id="IPR010987">
    <property type="entry name" value="Glutathione-S-Trfase_C-like"/>
</dbReference>
<reference evidence="4 5" key="1">
    <citation type="journal article" date="2023" name="G3 (Bethesda)">
        <title>A chromosome-level genome assembly of Zasmidium syzygii isolated from banana leaves.</title>
        <authorList>
            <person name="van Westerhoven A.C."/>
            <person name="Mehrabi R."/>
            <person name="Talebi R."/>
            <person name="Steentjes M.B.F."/>
            <person name="Corcolon B."/>
            <person name="Chong P.A."/>
            <person name="Kema G.H.J."/>
            <person name="Seidl M.F."/>
        </authorList>
    </citation>
    <scope>NUCLEOTIDE SEQUENCE [LARGE SCALE GENOMIC DNA]</scope>
    <source>
        <strain evidence="4 5">P124</strain>
    </source>
</reference>